<dbReference type="Proteomes" id="UP000293550">
    <property type="component" value="Unassembled WGS sequence"/>
</dbReference>
<evidence type="ECO:0000313" key="1">
    <source>
        <dbReference type="EMBL" id="RZI45436.1"/>
    </source>
</evidence>
<dbReference type="EMBL" id="SCFB01000012">
    <property type="protein sequence ID" value="RZI45436.1"/>
    <property type="molecule type" value="Genomic_DNA"/>
</dbReference>
<comment type="caution">
    <text evidence="1">The sequence shown here is derived from an EMBL/GenBank/DDBJ whole genome shotgun (WGS) entry which is preliminary data.</text>
</comment>
<reference evidence="1 2" key="1">
    <citation type="submission" date="2018-10" db="EMBL/GenBank/DDBJ databases">
        <title>An updated phylogeny of the Alphaproteobacteria reveals that the parasitic Rickettsiales and Holosporales have independent origins.</title>
        <authorList>
            <person name="Munoz-Gomez S.A."/>
            <person name="Hess S."/>
            <person name="Burger G."/>
            <person name="Lang B.F."/>
            <person name="Susko E."/>
            <person name="Slamovits C.H."/>
            <person name="Roger A.J."/>
        </authorList>
    </citation>
    <scope>NUCLEOTIDE SEQUENCE [LARGE SCALE GENOMIC DNA]</scope>
    <source>
        <strain evidence="1">HOLO01</strain>
    </source>
</reference>
<protein>
    <submittedName>
        <fullName evidence="1">Uncharacterized protein</fullName>
    </submittedName>
</protein>
<dbReference type="RefSeq" id="WP_130154423.1">
    <property type="nucleotide sequence ID" value="NZ_SCFB01000012.1"/>
</dbReference>
<organism evidence="1 2">
    <name type="scientific">Candidatus Finniella inopinata</name>
    <dbReference type="NCBI Taxonomy" id="1696036"/>
    <lineage>
        <taxon>Bacteria</taxon>
        <taxon>Pseudomonadati</taxon>
        <taxon>Pseudomonadota</taxon>
        <taxon>Alphaproteobacteria</taxon>
        <taxon>Holosporales</taxon>
        <taxon>Candidatus Paracaedibacteraceae</taxon>
        <taxon>Candidatus Finniella</taxon>
    </lineage>
</organism>
<accession>A0A4Q7DL56</accession>
<proteinExistence type="predicted"/>
<gene>
    <name evidence="1" type="ORF">EQU50_07040</name>
</gene>
<dbReference type="AlphaFoldDB" id="A0A4Q7DL56"/>
<evidence type="ECO:0000313" key="2">
    <source>
        <dbReference type="Proteomes" id="UP000293550"/>
    </source>
</evidence>
<keyword evidence="2" id="KW-1185">Reference proteome</keyword>
<sequence>MIPWVAAAILKSLLKNAGTLKLRATVFPGSGFFKLDFISIDVGGSPLNVRRGGEGGFVAII</sequence>
<name>A0A4Q7DL56_9PROT</name>